<dbReference type="Proteomes" id="UP001651050">
    <property type="component" value="Unassembled WGS sequence"/>
</dbReference>
<evidence type="ECO:0000313" key="4">
    <source>
        <dbReference type="EMBL" id="MCK9795498.1"/>
    </source>
</evidence>
<feature type="coiled-coil region" evidence="1">
    <location>
        <begin position="74"/>
        <end position="115"/>
    </location>
</feature>
<keyword evidence="5" id="KW-1185">Reference proteome</keyword>
<dbReference type="RefSeq" id="WP_416345358.1">
    <property type="nucleotide sequence ID" value="NZ_JALQCY010000006.1"/>
</dbReference>
<keyword evidence="3" id="KW-0472">Membrane</keyword>
<evidence type="ECO:0000256" key="3">
    <source>
        <dbReference type="SAM" id="Phobius"/>
    </source>
</evidence>
<name>A0ABT0J7R0_9MICO</name>
<feature type="compositionally biased region" description="Pro residues" evidence="2">
    <location>
        <begin position="1"/>
        <end position="19"/>
    </location>
</feature>
<evidence type="ECO:0000256" key="2">
    <source>
        <dbReference type="SAM" id="MobiDB-lite"/>
    </source>
</evidence>
<keyword evidence="1" id="KW-0175">Coiled coil</keyword>
<gene>
    <name evidence="4" type="ORF">M1843_17275</name>
</gene>
<reference evidence="4 5" key="1">
    <citation type="submission" date="2022-02" db="EMBL/GenBank/DDBJ databases">
        <title>The car tank lid bacteriome: a reservoir of bacteria with potential in bioremediation of fuel.</title>
        <authorList>
            <person name="Vidal-Verdu A."/>
            <person name="Gomez-Martinez D."/>
            <person name="Latorre-Perez A."/>
            <person name="Pereto J."/>
            <person name="Porcar M."/>
        </authorList>
    </citation>
    <scope>NUCLEOTIDE SEQUENCE [LARGE SCALE GENOMIC DNA]</scope>
    <source>
        <strain evidence="4 5">4D.3</strain>
    </source>
</reference>
<feature type="region of interest" description="Disordered" evidence="2">
    <location>
        <begin position="1"/>
        <end position="26"/>
    </location>
</feature>
<comment type="caution">
    <text evidence="4">The sequence shown here is derived from an EMBL/GenBank/DDBJ whole genome shotgun (WGS) entry which is preliminary data.</text>
</comment>
<evidence type="ECO:0000256" key="1">
    <source>
        <dbReference type="SAM" id="Coils"/>
    </source>
</evidence>
<feature type="transmembrane region" description="Helical" evidence="3">
    <location>
        <begin position="31"/>
        <end position="51"/>
    </location>
</feature>
<keyword evidence="3" id="KW-1133">Transmembrane helix</keyword>
<evidence type="ECO:0000313" key="5">
    <source>
        <dbReference type="Proteomes" id="UP001651050"/>
    </source>
</evidence>
<keyword evidence="3" id="KW-0812">Transmembrane</keyword>
<proteinExistence type="predicted"/>
<sequence>MASPSAWPPPPDPAPPRPESAPARTRGRRTAVVVLSVLLAGSLGVGAYLWLTTTRWQEHSASWEDEARGYAGRVATLEAELRATDAELVAAREQLATATARITDLANEKAQLGDENVASQQYLDYQRRVSEAAGVVTSALGACVDGQTQLIGYLEDRDSYDAADVDRFAADVETLCRQASKADDQLQQELRRELDQ</sequence>
<dbReference type="EMBL" id="JALQCY010000006">
    <property type="protein sequence ID" value="MCK9795498.1"/>
    <property type="molecule type" value="Genomic_DNA"/>
</dbReference>
<accession>A0ABT0J7R0</accession>
<protein>
    <submittedName>
        <fullName evidence="4">Uncharacterized protein</fullName>
    </submittedName>
</protein>
<organism evidence="4 5">
    <name type="scientific">Isoptericola peretonis</name>
    <dbReference type="NCBI Taxonomy" id="2918523"/>
    <lineage>
        <taxon>Bacteria</taxon>
        <taxon>Bacillati</taxon>
        <taxon>Actinomycetota</taxon>
        <taxon>Actinomycetes</taxon>
        <taxon>Micrococcales</taxon>
        <taxon>Promicromonosporaceae</taxon>
        <taxon>Isoptericola</taxon>
    </lineage>
</organism>